<evidence type="ECO:0000256" key="6">
    <source>
        <dbReference type="ARBA" id="ARBA00023136"/>
    </source>
</evidence>
<keyword evidence="3 7" id="KW-0812">Transmembrane</keyword>
<evidence type="ECO:0000256" key="5">
    <source>
        <dbReference type="ARBA" id="ARBA00022989"/>
    </source>
</evidence>
<dbReference type="PANTHER" id="PTHR23033">
    <property type="entry name" value="BETA1,3-GALACTOSYLTRANSFERASE"/>
    <property type="match status" value="1"/>
</dbReference>
<gene>
    <name evidence="8" type="ORF">ACHAWO_000023</name>
</gene>
<evidence type="ECO:0000256" key="2">
    <source>
        <dbReference type="ARBA" id="ARBA00006462"/>
    </source>
</evidence>
<dbReference type="Gene3D" id="3.90.550.50">
    <property type="match status" value="1"/>
</dbReference>
<comment type="caution">
    <text evidence="8">The sequence shown here is derived from an EMBL/GenBank/DDBJ whole genome shotgun (WGS) entry which is preliminary data.</text>
</comment>
<evidence type="ECO:0000256" key="7">
    <source>
        <dbReference type="SAM" id="Phobius"/>
    </source>
</evidence>
<organism evidence="8 9">
    <name type="scientific">Cyclotella atomus</name>
    <dbReference type="NCBI Taxonomy" id="382360"/>
    <lineage>
        <taxon>Eukaryota</taxon>
        <taxon>Sar</taxon>
        <taxon>Stramenopiles</taxon>
        <taxon>Ochrophyta</taxon>
        <taxon>Bacillariophyta</taxon>
        <taxon>Coscinodiscophyceae</taxon>
        <taxon>Thalassiosirophycidae</taxon>
        <taxon>Stephanodiscales</taxon>
        <taxon>Stephanodiscaceae</taxon>
        <taxon>Cyclotella</taxon>
    </lineage>
</organism>
<proteinExistence type="inferred from homology"/>
<keyword evidence="9" id="KW-1185">Reference proteome</keyword>
<sequence>MASTRRIIPYIYATIILCYFFNLFATLDMLMAPSQEVKLPSPLNHEEVFAKRQNLTSPPRDHPFAGARDADGNWGYVADPYSLQNSMLLRYRHDSGHAVASIKDMIMNNYMPMSTSETQQVCQVPPKLGIEDEIGWDILVNKVLVGGPLPLPKSPEDPREPPQGWWHGIPPETDEPYFNTPNPPRIFCGMYNYHKKQYLLNAAAETWAFRCDGFLAFSDVTDPSLGAVDLPHYGEETYSNMWQKVRSIWSYIYTNYHDSFDYFHLLGDDTYVIVENLRNYLWSIDDENGTKPLYIGGAFKTHGINACWGGPGYTLNKVALKWLVTEGFKSDDTTVDSGEDRLIGFTLRPYARCYDTHDANGAMRYLGWSPSHYKNCEEEGVRCLPYMKNMFEFWQNYVNKTVTGINMVSSQAVSFHYLRNQFMVKRVHAILYRACPKMTVLANAFGDLDFIKHTPL</sequence>
<evidence type="ECO:0000256" key="4">
    <source>
        <dbReference type="ARBA" id="ARBA00022968"/>
    </source>
</evidence>
<dbReference type="EMBL" id="JALLPJ020000174">
    <property type="protein sequence ID" value="KAL3799912.1"/>
    <property type="molecule type" value="Genomic_DNA"/>
</dbReference>
<reference evidence="8 9" key="1">
    <citation type="submission" date="2024-10" db="EMBL/GenBank/DDBJ databases">
        <title>Updated reference genomes for cyclostephanoid diatoms.</title>
        <authorList>
            <person name="Roberts W.R."/>
            <person name="Alverson A.J."/>
        </authorList>
    </citation>
    <scope>NUCLEOTIDE SEQUENCE [LARGE SCALE GENOMIC DNA]</scope>
    <source>
        <strain evidence="8 9">AJA010-31</strain>
    </source>
</reference>
<evidence type="ECO:0000256" key="3">
    <source>
        <dbReference type="ARBA" id="ARBA00022692"/>
    </source>
</evidence>
<protein>
    <recommendedName>
        <fullName evidence="10">Hexosyltransferase</fullName>
    </recommendedName>
</protein>
<evidence type="ECO:0000313" key="9">
    <source>
        <dbReference type="Proteomes" id="UP001530400"/>
    </source>
</evidence>
<feature type="transmembrane region" description="Helical" evidence="7">
    <location>
        <begin position="7"/>
        <end position="32"/>
    </location>
</feature>
<dbReference type="InterPro" id="IPR026050">
    <property type="entry name" value="C1GALT1/C1GALT1_chp1"/>
</dbReference>
<evidence type="ECO:0008006" key="10">
    <source>
        <dbReference type="Google" id="ProtNLM"/>
    </source>
</evidence>
<comment type="similarity">
    <text evidence="2">Belongs to the glycosyltransferase 31 family. Beta3-Gal-T subfamily.</text>
</comment>
<dbReference type="AlphaFoldDB" id="A0ABD3QIR1"/>
<keyword evidence="4" id="KW-0735">Signal-anchor</keyword>
<dbReference type="GO" id="GO:0016020">
    <property type="term" value="C:membrane"/>
    <property type="evidence" value="ECO:0007669"/>
    <property type="project" value="UniProtKB-SubCell"/>
</dbReference>
<dbReference type="PANTHER" id="PTHR23033:SF14">
    <property type="entry name" value="GLYCOPROTEIN-N-ACETYLGALACTOSAMINE 3-BETA-GALACTOSYLTRANSFERASE 1-RELATED"/>
    <property type="match status" value="1"/>
</dbReference>
<name>A0ABD3QIR1_9STRA</name>
<keyword evidence="6 7" id="KW-0472">Membrane</keyword>
<dbReference type="Proteomes" id="UP001530400">
    <property type="component" value="Unassembled WGS sequence"/>
</dbReference>
<evidence type="ECO:0000256" key="1">
    <source>
        <dbReference type="ARBA" id="ARBA00004606"/>
    </source>
</evidence>
<comment type="subcellular location">
    <subcellularLocation>
        <location evidence="1">Membrane</location>
        <topology evidence="1">Single-pass type II membrane protein</topology>
    </subcellularLocation>
</comment>
<evidence type="ECO:0000313" key="8">
    <source>
        <dbReference type="EMBL" id="KAL3799912.1"/>
    </source>
</evidence>
<keyword evidence="5 7" id="KW-1133">Transmembrane helix</keyword>
<accession>A0ABD3QIR1</accession>